<dbReference type="EMBL" id="AGNL01000605">
    <property type="protein sequence ID" value="EJK77634.1"/>
    <property type="molecule type" value="Genomic_DNA"/>
</dbReference>
<gene>
    <name evidence="2" type="ORF">THAOC_00519</name>
</gene>
<organism evidence="2 3">
    <name type="scientific">Thalassiosira oceanica</name>
    <name type="common">Marine diatom</name>
    <dbReference type="NCBI Taxonomy" id="159749"/>
    <lineage>
        <taxon>Eukaryota</taxon>
        <taxon>Sar</taxon>
        <taxon>Stramenopiles</taxon>
        <taxon>Ochrophyta</taxon>
        <taxon>Bacillariophyta</taxon>
        <taxon>Coscinodiscophyceae</taxon>
        <taxon>Thalassiosirophycidae</taxon>
        <taxon>Thalassiosirales</taxon>
        <taxon>Thalassiosiraceae</taxon>
        <taxon>Thalassiosira</taxon>
    </lineage>
</organism>
<sequence>MRFTPRPPIPTRSQRYDNDQLYCSRPKTLHNIDPALSTLYPARPNPAATGDDPATLTLTPPAMTTHATSTHHPLPPPRPPIFSGHDGCSSRSPPPPTPPQSLVAMAHRITIRHDITWALRRTPP</sequence>
<evidence type="ECO:0000313" key="3">
    <source>
        <dbReference type="Proteomes" id="UP000266841"/>
    </source>
</evidence>
<dbReference type="Proteomes" id="UP000266841">
    <property type="component" value="Unassembled WGS sequence"/>
</dbReference>
<evidence type="ECO:0000313" key="2">
    <source>
        <dbReference type="EMBL" id="EJK77634.1"/>
    </source>
</evidence>
<proteinExistence type="predicted"/>
<feature type="compositionally biased region" description="Low complexity" evidence="1">
    <location>
        <begin position="46"/>
        <end position="68"/>
    </location>
</feature>
<name>K0TK86_THAOC</name>
<dbReference type="AlphaFoldDB" id="K0TK86"/>
<accession>K0TK86</accession>
<evidence type="ECO:0000256" key="1">
    <source>
        <dbReference type="SAM" id="MobiDB-lite"/>
    </source>
</evidence>
<feature type="region of interest" description="Disordered" evidence="1">
    <location>
        <begin position="36"/>
        <end position="101"/>
    </location>
</feature>
<reference evidence="2 3" key="1">
    <citation type="journal article" date="2012" name="Genome Biol.">
        <title>Genome and low-iron response of an oceanic diatom adapted to chronic iron limitation.</title>
        <authorList>
            <person name="Lommer M."/>
            <person name="Specht M."/>
            <person name="Roy A.S."/>
            <person name="Kraemer L."/>
            <person name="Andreson R."/>
            <person name="Gutowska M.A."/>
            <person name="Wolf J."/>
            <person name="Bergner S.V."/>
            <person name="Schilhabel M.B."/>
            <person name="Klostermeier U.C."/>
            <person name="Beiko R.G."/>
            <person name="Rosenstiel P."/>
            <person name="Hippler M."/>
            <person name="Laroche J."/>
        </authorList>
    </citation>
    <scope>NUCLEOTIDE SEQUENCE [LARGE SCALE GENOMIC DNA]</scope>
    <source>
        <strain evidence="2 3">CCMP1005</strain>
    </source>
</reference>
<keyword evidence="3" id="KW-1185">Reference proteome</keyword>
<protein>
    <submittedName>
        <fullName evidence="2">Uncharacterized protein</fullName>
    </submittedName>
</protein>
<comment type="caution">
    <text evidence="2">The sequence shown here is derived from an EMBL/GenBank/DDBJ whole genome shotgun (WGS) entry which is preliminary data.</text>
</comment>